<keyword evidence="2" id="KW-0732">Signal</keyword>
<evidence type="ECO:0000256" key="2">
    <source>
        <dbReference type="SAM" id="SignalP"/>
    </source>
</evidence>
<feature type="chain" id="PRO_5030549138" evidence="2">
    <location>
        <begin position="16"/>
        <end position="276"/>
    </location>
</feature>
<evidence type="ECO:0000256" key="1">
    <source>
        <dbReference type="SAM" id="MobiDB-lite"/>
    </source>
</evidence>
<feature type="region of interest" description="Disordered" evidence="1">
    <location>
        <begin position="39"/>
        <end position="107"/>
    </location>
</feature>
<name>A0A7S1T961_9RHOD</name>
<sequence>MGLVLGLTLLIETYGHPSLGNSDDKLHWDHSVSIRALDEYSEETPSPLPLVSKSPSGIPDPDPSAEPSTSEEPTVEPSPSEEPTSVETVSSEPYMSSESVSPTPAQNSYCPAVNTCEEAFTRCKFGFDGYSTSLPTFFWGTMPFRPFTPRIISKELGGPKLGRVDAAGESCVIQRGANRASRISHFQPDGLAKAFSRSFFTVVEYDYPHSASGIGRKKFKSNQAEFLDGLCVIIPLTAYQFLDESYYNEPYYQAVAVHNNPAYFGGDCVAFYLANK</sequence>
<accession>A0A7S1T961</accession>
<feature type="compositionally biased region" description="Low complexity" evidence="1">
    <location>
        <begin position="65"/>
        <end position="102"/>
    </location>
</feature>
<reference evidence="3" key="1">
    <citation type="submission" date="2021-01" db="EMBL/GenBank/DDBJ databases">
        <authorList>
            <person name="Corre E."/>
            <person name="Pelletier E."/>
            <person name="Niang G."/>
            <person name="Scheremetjew M."/>
            <person name="Finn R."/>
            <person name="Kale V."/>
            <person name="Holt S."/>
            <person name="Cochrane G."/>
            <person name="Meng A."/>
            <person name="Brown T."/>
            <person name="Cohen L."/>
        </authorList>
    </citation>
    <scope>NUCLEOTIDE SEQUENCE</scope>
    <source>
        <strain evidence="3">SAG 36.94</strain>
    </source>
</reference>
<proteinExistence type="predicted"/>
<dbReference type="AlphaFoldDB" id="A0A7S1T961"/>
<organism evidence="3">
    <name type="scientific">Compsopogon caeruleus</name>
    <dbReference type="NCBI Taxonomy" id="31354"/>
    <lineage>
        <taxon>Eukaryota</taxon>
        <taxon>Rhodophyta</taxon>
        <taxon>Compsopogonophyceae</taxon>
        <taxon>Compsopogonales</taxon>
        <taxon>Compsopogonaceae</taxon>
        <taxon>Compsopogon</taxon>
    </lineage>
</organism>
<dbReference type="EMBL" id="HBGH01003441">
    <property type="protein sequence ID" value="CAD9228795.1"/>
    <property type="molecule type" value="Transcribed_RNA"/>
</dbReference>
<feature type="signal peptide" evidence="2">
    <location>
        <begin position="1"/>
        <end position="15"/>
    </location>
</feature>
<evidence type="ECO:0000313" key="3">
    <source>
        <dbReference type="EMBL" id="CAD9228795.1"/>
    </source>
</evidence>
<protein>
    <submittedName>
        <fullName evidence="3">Uncharacterized protein</fullName>
    </submittedName>
</protein>
<gene>
    <name evidence="3" type="ORF">CCAE0312_LOCUS1871</name>
</gene>